<evidence type="ECO:0000256" key="7">
    <source>
        <dbReference type="ARBA" id="ARBA00048924"/>
    </source>
</evidence>
<dbReference type="InterPro" id="IPR000182">
    <property type="entry name" value="GNAT_dom"/>
</dbReference>
<evidence type="ECO:0000313" key="11">
    <source>
        <dbReference type="EMBL" id="EKF41987.1"/>
    </source>
</evidence>
<feature type="compositionally biased region" description="Low complexity" evidence="9">
    <location>
        <begin position="193"/>
        <end position="205"/>
    </location>
</feature>
<evidence type="ECO:0000256" key="5">
    <source>
        <dbReference type="ARBA" id="ARBA00022679"/>
    </source>
</evidence>
<keyword evidence="5 8" id="KW-0808">Transferase</keyword>
<dbReference type="InterPro" id="IPR012772">
    <property type="entry name" value="Ectoine_EctA"/>
</dbReference>
<dbReference type="PATRIC" id="fig|1231190.3.peg.2694"/>
<comment type="catalytic activity">
    <reaction evidence="7 8">
        <text>L-2,4-diaminobutanoate + acetyl-CoA = (2S)-4-acetamido-2-aminobutanoate + CoA + H(+)</text>
        <dbReference type="Rhea" id="RHEA:16901"/>
        <dbReference type="ChEBI" id="CHEBI:15378"/>
        <dbReference type="ChEBI" id="CHEBI:57287"/>
        <dbReference type="ChEBI" id="CHEBI:57288"/>
        <dbReference type="ChEBI" id="CHEBI:58761"/>
        <dbReference type="ChEBI" id="CHEBI:58929"/>
        <dbReference type="EC" id="2.3.1.178"/>
    </reaction>
</comment>
<dbReference type="InterPro" id="IPR016181">
    <property type="entry name" value="Acyl_CoA_acyltransferase"/>
</dbReference>
<feature type="domain" description="N-acetyltransferase" evidence="10">
    <location>
        <begin position="16"/>
        <end position="166"/>
    </location>
</feature>
<comment type="caution">
    <text evidence="11">The sequence shown here is derived from an EMBL/GenBank/DDBJ whole genome shotgun (WGS) entry which is preliminary data.</text>
</comment>
<evidence type="ECO:0000259" key="10">
    <source>
        <dbReference type="PROSITE" id="PS51186"/>
    </source>
</evidence>
<dbReference type="SUPFAM" id="SSF55729">
    <property type="entry name" value="Acyl-CoA N-acyltransferases (Nat)"/>
    <property type="match status" value="1"/>
</dbReference>
<comment type="function">
    <text evidence="8">Catalyzes the acetylation of L-2,4-diaminobutyrate (DABA) to gamma-N-acetyl-alpha,gamma-diaminobutyric acid (ADABA) with acetyl coenzyme A.</text>
</comment>
<evidence type="ECO:0000256" key="9">
    <source>
        <dbReference type="SAM" id="MobiDB-lite"/>
    </source>
</evidence>
<dbReference type="Gene3D" id="3.40.630.30">
    <property type="match status" value="1"/>
</dbReference>
<dbReference type="GO" id="GO:0033816">
    <property type="term" value="F:diaminobutyrate acetyltransferase activity"/>
    <property type="evidence" value="ECO:0007669"/>
    <property type="project" value="UniProtKB-EC"/>
</dbReference>
<dbReference type="EMBL" id="AMSI01000008">
    <property type="protein sequence ID" value="EKF41987.1"/>
    <property type="molecule type" value="Genomic_DNA"/>
</dbReference>
<dbReference type="OrthoDB" id="2436196at2"/>
<dbReference type="PROSITE" id="PS51186">
    <property type="entry name" value="GNAT"/>
    <property type="match status" value="1"/>
</dbReference>
<dbReference type="NCBIfam" id="TIGR02406">
    <property type="entry name" value="ectoine_EctA"/>
    <property type="match status" value="1"/>
</dbReference>
<dbReference type="RefSeq" id="WP_009450771.1">
    <property type="nucleotide sequence ID" value="NZ_AMSI01000008.1"/>
</dbReference>
<dbReference type="CDD" id="cd04301">
    <property type="entry name" value="NAT_SF"/>
    <property type="match status" value="1"/>
</dbReference>
<protein>
    <recommendedName>
        <fullName evidence="4 8">L-2,4-diaminobutyric acid acetyltransferase</fullName>
        <shortName evidence="8">DABA acetyltransferase</shortName>
        <ecNumber evidence="3 8">2.3.1.178</ecNumber>
    </recommendedName>
</protein>
<reference evidence="11 12" key="1">
    <citation type="journal article" date="2012" name="J. Bacteriol.">
        <title>Genome Sequence of Nitratireductor indicus Type Strain C115.</title>
        <authorList>
            <person name="Lai Q."/>
            <person name="Li G."/>
            <person name="Yu Z."/>
            <person name="Shao Z."/>
        </authorList>
    </citation>
    <scope>NUCLEOTIDE SEQUENCE [LARGE SCALE GENOMIC DNA]</scope>
    <source>
        <strain evidence="11 12">C115</strain>
    </source>
</reference>
<name>K2PLJ5_9HYPH</name>
<evidence type="ECO:0000256" key="3">
    <source>
        <dbReference type="ARBA" id="ARBA00012355"/>
    </source>
</evidence>
<evidence type="ECO:0000256" key="6">
    <source>
        <dbReference type="ARBA" id="ARBA00023315"/>
    </source>
</evidence>
<gene>
    <name evidence="8" type="primary">ectA</name>
    <name evidence="11" type="ORF">NA8A_12980</name>
</gene>
<dbReference type="Proteomes" id="UP000007374">
    <property type="component" value="Unassembled WGS sequence"/>
</dbReference>
<comment type="similarity">
    <text evidence="2 8">Belongs to the acetyltransferase family. EctA subfamily.</text>
</comment>
<comment type="pathway">
    <text evidence="1 8">Amine and polyamine biosynthesis; ectoine biosynthesis; L-ectoine from L-aspartate 4-semialdehyde: step 2/3.</text>
</comment>
<dbReference type="AlphaFoldDB" id="K2PLJ5"/>
<dbReference type="eggNOG" id="COG0456">
    <property type="taxonomic scope" value="Bacteria"/>
</dbReference>
<dbReference type="Pfam" id="PF00583">
    <property type="entry name" value="Acetyltransf_1"/>
    <property type="match status" value="1"/>
</dbReference>
<accession>K2PLJ5</accession>
<evidence type="ECO:0000256" key="4">
    <source>
        <dbReference type="ARBA" id="ARBA00017935"/>
    </source>
</evidence>
<evidence type="ECO:0000256" key="8">
    <source>
        <dbReference type="RuleBase" id="RU365045"/>
    </source>
</evidence>
<evidence type="ECO:0000256" key="2">
    <source>
        <dbReference type="ARBA" id="ARBA00010712"/>
    </source>
</evidence>
<feature type="region of interest" description="Disordered" evidence="9">
    <location>
        <begin position="184"/>
        <end position="205"/>
    </location>
</feature>
<organism evidence="11 12">
    <name type="scientific">Nitratireductor indicus C115</name>
    <dbReference type="NCBI Taxonomy" id="1231190"/>
    <lineage>
        <taxon>Bacteria</taxon>
        <taxon>Pseudomonadati</taxon>
        <taxon>Pseudomonadota</taxon>
        <taxon>Alphaproteobacteria</taxon>
        <taxon>Hyphomicrobiales</taxon>
        <taxon>Phyllobacteriaceae</taxon>
        <taxon>Nitratireductor</taxon>
    </lineage>
</organism>
<dbReference type="UniPathway" id="UPA00067">
    <property type="reaction ID" value="UER00122"/>
</dbReference>
<keyword evidence="6 8" id="KW-0012">Acyltransferase</keyword>
<dbReference type="STRING" id="721133.SAMN05216176_104131"/>
<proteinExistence type="inferred from homology"/>
<evidence type="ECO:0000256" key="1">
    <source>
        <dbReference type="ARBA" id="ARBA00004978"/>
    </source>
</evidence>
<dbReference type="GO" id="GO:0019491">
    <property type="term" value="P:ectoine biosynthetic process"/>
    <property type="evidence" value="ECO:0007669"/>
    <property type="project" value="UniProtKB-UniPathway"/>
</dbReference>
<dbReference type="EC" id="2.3.1.178" evidence="3 8"/>
<evidence type="ECO:0000313" key="12">
    <source>
        <dbReference type="Proteomes" id="UP000007374"/>
    </source>
</evidence>
<sequence>MATNDIKLAREQTHDFVLRPPSAQDGAQVWRLIGACKPLDENSLYCNLLQCDHFSDTCVAAERTEDGALIGWISAYLVPDEPDTLFVWQVAVHRDAQGTGLGKKLLAELLERDACANVARLKTTITADNKASWGLFSSFARSRGGALSHEPHFRSDAHFDGKHETEHMVTIDFADTAQAETGDAWRASRETARPAAAATPDTTRT</sequence>
<keyword evidence="12" id="KW-1185">Reference proteome</keyword>